<organism evidence="1 2">
    <name type="scientific">Holdemania filiformis DSM 12042</name>
    <dbReference type="NCBI Taxonomy" id="545696"/>
    <lineage>
        <taxon>Bacteria</taxon>
        <taxon>Bacillati</taxon>
        <taxon>Bacillota</taxon>
        <taxon>Erysipelotrichia</taxon>
        <taxon>Erysipelotrichales</taxon>
        <taxon>Erysipelotrichaceae</taxon>
        <taxon>Holdemania</taxon>
    </lineage>
</organism>
<accession>B9Y9L7</accession>
<protein>
    <submittedName>
        <fullName evidence="1">Uncharacterized protein</fullName>
    </submittedName>
</protein>
<gene>
    <name evidence="1" type="ORF">HOLDEFILI_02524</name>
</gene>
<name>B9Y9L7_9FIRM</name>
<sequence>MKTSGCLRSVRSAAQVIDAELVSCTAAEAFRIQVPSISGGAERIER</sequence>
<dbReference type="Proteomes" id="UP000005950">
    <property type="component" value="Unassembled WGS sequence"/>
</dbReference>
<comment type="caution">
    <text evidence="1">The sequence shown here is derived from an EMBL/GenBank/DDBJ whole genome shotgun (WGS) entry which is preliminary data.</text>
</comment>
<dbReference type="RefSeq" id="WP_006059689.1">
    <property type="nucleotide sequence ID" value="NZ_GG657557.1"/>
</dbReference>
<dbReference type="STRING" id="545696.HOLDEFILI_02524"/>
<reference evidence="1 2" key="1">
    <citation type="submission" date="2008-12" db="EMBL/GenBank/DDBJ databases">
        <authorList>
            <person name="Fulton L."/>
            <person name="Clifton S."/>
            <person name="Fulton B."/>
            <person name="Xu J."/>
            <person name="Minx P."/>
            <person name="Pepin K.H."/>
            <person name="Johnson M."/>
            <person name="Bhonagiri V."/>
            <person name="Nash W.E."/>
            <person name="Mardis E.R."/>
            <person name="Wilson R.K."/>
        </authorList>
    </citation>
    <scope>NUCLEOTIDE SEQUENCE [LARGE SCALE GENOMIC DNA]</scope>
    <source>
        <strain evidence="1 2">DSM 12042</strain>
    </source>
</reference>
<evidence type="ECO:0000313" key="1">
    <source>
        <dbReference type="EMBL" id="EEF67360.1"/>
    </source>
</evidence>
<dbReference type="HOGENOM" id="CLU_3184592_0_0_9"/>
<dbReference type="AlphaFoldDB" id="B9Y9L7"/>
<evidence type="ECO:0000313" key="2">
    <source>
        <dbReference type="Proteomes" id="UP000005950"/>
    </source>
</evidence>
<reference evidence="1 2" key="2">
    <citation type="submission" date="2009-02" db="EMBL/GenBank/DDBJ databases">
        <title>Draft genome sequence of Holdemania filiformis DSM 12042.</title>
        <authorList>
            <person name="Sudarsanam P."/>
            <person name="Ley R."/>
            <person name="Guruge J."/>
            <person name="Turnbaugh P.J."/>
            <person name="Mahowald M."/>
            <person name="Liep D."/>
            <person name="Gordon J."/>
        </authorList>
    </citation>
    <scope>NUCLEOTIDE SEQUENCE [LARGE SCALE GENOMIC DNA]</scope>
    <source>
        <strain evidence="1 2">DSM 12042</strain>
    </source>
</reference>
<dbReference type="EMBL" id="ACCF01000144">
    <property type="protein sequence ID" value="EEF67360.1"/>
    <property type="molecule type" value="Genomic_DNA"/>
</dbReference>
<proteinExistence type="predicted"/>